<proteinExistence type="predicted"/>
<feature type="signal peptide" evidence="1">
    <location>
        <begin position="1"/>
        <end position="18"/>
    </location>
</feature>
<protein>
    <submittedName>
        <fullName evidence="2">Uncharacterized protein</fullName>
    </submittedName>
</protein>
<feature type="chain" id="PRO_5046617416" evidence="1">
    <location>
        <begin position="19"/>
        <end position="191"/>
    </location>
</feature>
<dbReference type="Proteomes" id="UP001162164">
    <property type="component" value="Unassembled WGS sequence"/>
</dbReference>
<comment type="caution">
    <text evidence="2">The sequence shown here is derived from an EMBL/GenBank/DDBJ whole genome shotgun (WGS) entry which is preliminary data.</text>
</comment>
<sequence>MKFIAFLLLLAFFSSAYAASDTSNCKCWDGYEPKKDSDGVKCYGILLLHTLPCNTPERPKCECSGDVTGILSRFHWGLVLADEVCKASFLLLVTPLTNSAELSECKCHEGFEPRTVEDKVKCVGTYVTTTKACNIPERPRCKCLGSVSAILNDDGGTWCLEYAAGVELRRWPCENQKEWVRFYKEHPNEWP</sequence>
<reference evidence="2" key="1">
    <citation type="journal article" date="2023" name="Insect Mol. Biol.">
        <title>Genome sequencing provides insights into the evolution of gene families encoding plant cell wall-degrading enzymes in longhorned beetles.</title>
        <authorList>
            <person name="Shin N.R."/>
            <person name="Okamura Y."/>
            <person name="Kirsch R."/>
            <person name="Pauchet Y."/>
        </authorList>
    </citation>
    <scope>NUCLEOTIDE SEQUENCE</scope>
    <source>
        <strain evidence="2">MMC_N1</strain>
    </source>
</reference>
<organism evidence="2 3">
    <name type="scientific">Molorchus minor</name>
    <dbReference type="NCBI Taxonomy" id="1323400"/>
    <lineage>
        <taxon>Eukaryota</taxon>
        <taxon>Metazoa</taxon>
        <taxon>Ecdysozoa</taxon>
        <taxon>Arthropoda</taxon>
        <taxon>Hexapoda</taxon>
        <taxon>Insecta</taxon>
        <taxon>Pterygota</taxon>
        <taxon>Neoptera</taxon>
        <taxon>Endopterygota</taxon>
        <taxon>Coleoptera</taxon>
        <taxon>Polyphaga</taxon>
        <taxon>Cucujiformia</taxon>
        <taxon>Chrysomeloidea</taxon>
        <taxon>Cerambycidae</taxon>
        <taxon>Lamiinae</taxon>
        <taxon>Monochamini</taxon>
        <taxon>Molorchus</taxon>
    </lineage>
</organism>
<name>A0ABQ9J3G3_9CUCU</name>
<evidence type="ECO:0000313" key="2">
    <source>
        <dbReference type="EMBL" id="KAJ8972192.1"/>
    </source>
</evidence>
<dbReference type="EMBL" id="JAPWTJ010001383">
    <property type="protein sequence ID" value="KAJ8972192.1"/>
    <property type="molecule type" value="Genomic_DNA"/>
</dbReference>
<gene>
    <name evidence="2" type="ORF">NQ317_005189</name>
</gene>
<evidence type="ECO:0000313" key="3">
    <source>
        <dbReference type="Proteomes" id="UP001162164"/>
    </source>
</evidence>
<keyword evidence="3" id="KW-1185">Reference proteome</keyword>
<accession>A0ABQ9J3G3</accession>
<evidence type="ECO:0000256" key="1">
    <source>
        <dbReference type="SAM" id="SignalP"/>
    </source>
</evidence>
<keyword evidence="1" id="KW-0732">Signal</keyword>